<dbReference type="EMBL" id="JAOXJG010000026">
    <property type="protein sequence ID" value="MCW1241954.1"/>
    <property type="molecule type" value="Genomic_DNA"/>
</dbReference>
<evidence type="ECO:0008006" key="3">
    <source>
        <dbReference type="Google" id="ProtNLM"/>
    </source>
</evidence>
<reference evidence="1" key="1">
    <citation type="submission" date="2022-10" db="EMBL/GenBank/DDBJ databases">
        <title>De novo draft assembly of the Pseudomonas pretiosus genome isolated from the plants rhizorohere.</title>
        <authorList>
            <person name="Robas M."/>
            <person name="Fernandez V.M."/>
            <person name="Provanza A."/>
            <person name="Jimenez P.A."/>
        </authorList>
    </citation>
    <scope>NUCLEOTIDE SEQUENCE</scope>
    <source>
        <strain evidence="1">SAICEU11T</strain>
    </source>
</reference>
<accession>A0ABT3EYP9</accession>
<dbReference type="RefSeq" id="WP_264462859.1">
    <property type="nucleotide sequence ID" value="NZ_JAOXJG010000026.1"/>
</dbReference>
<comment type="caution">
    <text evidence="1">The sequence shown here is derived from an EMBL/GenBank/DDBJ whole genome shotgun (WGS) entry which is preliminary data.</text>
</comment>
<dbReference type="GeneID" id="301200815"/>
<organism evidence="1 2">
    <name type="scientific">Bacillus pretiosus</name>
    <dbReference type="NCBI Taxonomy" id="2983392"/>
    <lineage>
        <taxon>Bacteria</taxon>
        <taxon>Bacillati</taxon>
        <taxon>Bacillota</taxon>
        <taxon>Bacilli</taxon>
        <taxon>Bacillales</taxon>
        <taxon>Bacillaceae</taxon>
        <taxon>Bacillus</taxon>
    </lineage>
</organism>
<protein>
    <recommendedName>
        <fullName evidence="3">Transposase</fullName>
    </recommendedName>
</protein>
<keyword evidence="2" id="KW-1185">Reference proteome</keyword>
<gene>
    <name evidence="1" type="ORF">NGM45_23290</name>
</gene>
<name>A0ABT3EYP9_9BACI</name>
<evidence type="ECO:0000313" key="2">
    <source>
        <dbReference type="Proteomes" id="UP001060566"/>
    </source>
</evidence>
<sequence length="83" mass="9818">MIRLQHYRIVPKTGRHMLAHSERAQGDRYYNSLLAMGYSRHYVRRLICADKFWSQMGRDNSVGAQYKGDLEIKDRSRKFLGGR</sequence>
<evidence type="ECO:0000313" key="1">
    <source>
        <dbReference type="EMBL" id="MCW1241954.1"/>
    </source>
</evidence>
<proteinExistence type="predicted"/>
<dbReference type="Proteomes" id="UP001060566">
    <property type="component" value="Unassembled WGS sequence"/>
</dbReference>